<organism evidence="2 3">
    <name type="scientific">Nostocoides australiense Ben110</name>
    <dbReference type="NCBI Taxonomy" id="1193182"/>
    <lineage>
        <taxon>Bacteria</taxon>
        <taxon>Bacillati</taxon>
        <taxon>Actinomycetota</taxon>
        <taxon>Actinomycetes</taxon>
        <taxon>Micrococcales</taxon>
        <taxon>Intrasporangiaceae</taxon>
        <taxon>Nostocoides</taxon>
    </lineage>
</organism>
<comment type="caution">
    <text evidence="2">The sequence shown here is derived from an EMBL/GenBank/DDBJ whole genome shotgun (WGS) entry which is preliminary data.</text>
</comment>
<name>W6JXQ0_9MICO</name>
<dbReference type="AlphaFoldDB" id="W6JXQ0"/>
<evidence type="ECO:0000313" key="3">
    <source>
        <dbReference type="Proteomes" id="UP000035763"/>
    </source>
</evidence>
<gene>
    <name evidence="2" type="ORF">BN11_3460004</name>
</gene>
<reference evidence="2" key="2">
    <citation type="journal article" date="2013" name="ISME J.">
        <title>A metabolic model for members of the genus Tetrasphaera involved in enhanced biological phosphorus removal.</title>
        <authorList>
            <person name="Kristiansen R."/>
            <person name="Nguyen H.T.T."/>
            <person name="Saunders A.M."/>
            <person name="Nielsen J.L."/>
            <person name="Wimmer R."/>
            <person name="Le V.Q."/>
            <person name="McIlroy S.J."/>
            <person name="Petrovski S."/>
            <person name="Seviour R.J."/>
            <person name="Calteau A."/>
            <person name="Nielsen K.L."/>
            <person name="Nielsen P.H."/>
        </authorList>
    </citation>
    <scope>NUCLEOTIDE SEQUENCE [LARGE SCALE GENOMIC DNA]</scope>
    <source>
        <strain evidence="2">Ben110</strain>
    </source>
</reference>
<keyword evidence="3" id="KW-1185">Reference proteome</keyword>
<feature type="region of interest" description="Disordered" evidence="1">
    <location>
        <begin position="117"/>
        <end position="146"/>
    </location>
</feature>
<protein>
    <submittedName>
        <fullName evidence="2">Uncharacterized protein</fullName>
    </submittedName>
</protein>
<dbReference type="STRING" id="1193182.BN11_3460004"/>
<sequence length="146" mass="15479">MDIYPFRLAWKYPENLRLADESEVVLLEIRSAIAAFNDSGSAGADGVLQHVSIQPDPADGFIDGLIFAVGTPDTVRRAATRLLRGILAQFTEAGELLEIQVPPPMATESAAMAVCASPRPLGAGEPGRLTSPRSGRQPGHDTKGLT</sequence>
<proteinExistence type="predicted"/>
<accession>W6JXQ0</accession>
<dbReference type="Proteomes" id="UP000035763">
    <property type="component" value="Unassembled WGS sequence"/>
</dbReference>
<reference evidence="2" key="1">
    <citation type="submission" date="2012-05" db="EMBL/GenBank/DDBJ databases">
        <authorList>
            <person name="McIlroy S."/>
        </authorList>
    </citation>
    <scope>NUCLEOTIDE SEQUENCE</scope>
    <source>
        <strain evidence="2">Ben110</strain>
    </source>
</reference>
<dbReference type="EMBL" id="CAJA01000275">
    <property type="protein sequence ID" value="CCH73887.1"/>
    <property type="molecule type" value="Genomic_DNA"/>
</dbReference>
<evidence type="ECO:0000313" key="2">
    <source>
        <dbReference type="EMBL" id="CCH73887.1"/>
    </source>
</evidence>
<evidence type="ECO:0000256" key="1">
    <source>
        <dbReference type="SAM" id="MobiDB-lite"/>
    </source>
</evidence>
<dbReference type="RefSeq" id="WP_157044237.1">
    <property type="nucleotide sequence ID" value="NZ_HG764815.1"/>
</dbReference>